<evidence type="ECO:0000256" key="2">
    <source>
        <dbReference type="SAM" id="SignalP"/>
    </source>
</evidence>
<name>A0A8D8VTJ8_9HEMI</name>
<dbReference type="AlphaFoldDB" id="A0A8D8VTJ8"/>
<dbReference type="EMBL" id="HBUF01081878">
    <property type="protein sequence ID" value="CAG6633169.1"/>
    <property type="molecule type" value="Transcribed_RNA"/>
</dbReference>
<reference evidence="3" key="1">
    <citation type="submission" date="2021-05" db="EMBL/GenBank/DDBJ databases">
        <authorList>
            <person name="Alioto T."/>
            <person name="Alioto T."/>
            <person name="Gomez Garrido J."/>
        </authorList>
    </citation>
    <scope>NUCLEOTIDE SEQUENCE</scope>
</reference>
<proteinExistence type="predicted"/>
<keyword evidence="2" id="KW-0732">Signal</keyword>
<feature type="chain" id="PRO_5034862785" evidence="2">
    <location>
        <begin position="23"/>
        <end position="190"/>
    </location>
</feature>
<evidence type="ECO:0000256" key="1">
    <source>
        <dbReference type="SAM" id="MobiDB-lite"/>
    </source>
</evidence>
<accession>A0A8D8VTJ8</accession>
<organism evidence="3">
    <name type="scientific">Cacopsylla melanoneura</name>
    <dbReference type="NCBI Taxonomy" id="428564"/>
    <lineage>
        <taxon>Eukaryota</taxon>
        <taxon>Metazoa</taxon>
        <taxon>Ecdysozoa</taxon>
        <taxon>Arthropoda</taxon>
        <taxon>Hexapoda</taxon>
        <taxon>Insecta</taxon>
        <taxon>Pterygota</taxon>
        <taxon>Neoptera</taxon>
        <taxon>Paraneoptera</taxon>
        <taxon>Hemiptera</taxon>
        <taxon>Sternorrhyncha</taxon>
        <taxon>Psylloidea</taxon>
        <taxon>Psyllidae</taxon>
        <taxon>Psyllinae</taxon>
        <taxon>Cacopsylla</taxon>
    </lineage>
</organism>
<feature type="region of interest" description="Disordered" evidence="1">
    <location>
        <begin position="80"/>
        <end position="190"/>
    </location>
</feature>
<protein>
    <submittedName>
        <fullName evidence="3">Uncharacterized protein</fullName>
    </submittedName>
</protein>
<sequence>MHPNVFCCLPIVTAILMGSAAAFVSSQSDKVPMLHVSTDSSTNASAVPKVTPDVIGVFLQVQEVLLRLVETLQGVVTHLMSGLTGGDPSSTTNRLDDDPLDGDISNSSARSNNSNLDRNSSTYKTSDVLTPNVSGLHSSGNGYDIALERRDDEDIAPGDAFSKNKKKKPPNNRAPPPPKKGGHAGGPGLQ</sequence>
<feature type="signal peptide" evidence="2">
    <location>
        <begin position="1"/>
        <end position="22"/>
    </location>
</feature>
<feature type="compositionally biased region" description="Low complexity" evidence="1">
    <location>
        <begin position="105"/>
        <end position="121"/>
    </location>
</feature>
<evidence type="ECO:0000313" key="3">
    <source>
        <dbReference type="EMBL" id="CAG6633169.1"/>
    </source>
</evidence>
<feature type="compositionally biased region" description="Polar residues" evidence="1">
    <location>
        <begin position="122"/>
        <end position="141"/>
    </location>
</feature>